<sequence>MLNMQTEVEDNESITHVKTPETKPTKQRSKAKKEDVTHNRKVKSPNKRRKSTKGSIATPRRATKKSSNEKSTRAKRSKVKLTSGGVVKDKKSPKGVYREGSNDGGHNTRDDSSSVFSTWCVIA</sequence>
<dbReference type="EMBL" id="KB454490">
    <property type="protein sequence ID" value="EME31646.1"/>
    <property type="molecule type" value="Genomic_DNA"/>
</dbReference>
<accession>M2W756</accession>
<dbReference type="RefSeq" id="XP_005708166.1">
    <property type="nucleotide sequence ID" value="XM_005708109.1"/>
</dbReference>
<name>M2W756_GALSU</name>
<evidence type="ECO:0000256" key="1">
    <source>
        <dbReference type="SAM" id="MobiDB-lite"/>
    </source>
</evidence>
<dbReference type="Proteomes" id="UP000030680">
    <property type="component" value="Unassembled WGS sequence"/>
</dbReference>
<feature type="compositionally biased region" description="Basic and acidic residues" evidence="1">
    <location>
        <begin position="87"/>
        <end position="112"/>
    </location>
</feature>
<feature type="compositionally biased region" description="Basic and acidic residues" evidence="1">
    <location>
        <begin position="13"/>
        <end position="24"/>
    </location>
</feature>
<feature type="region of interest" description="Disordered" evidence="1">
    <location>
        <begin position="1"/>
        <end position="116"/>
    </location>
</feature>
<organism evidence="2 3">
    <name type="scientific">Galdieria sulphuraria</name>
    <name type="common">Red alga</name>
    <dbReference type="NCBI Taxonomy" id="130081"/>
    <lineage>
        <taxon>Eukaryota</taxon>
        <taxon>Rhodophyta</taxon>
        <taxon>Bangiophyceae</taxon>
        <taxon>Galdieriales</taxon>
        <taxon>Galdieriaceae</taxon>
        <taxon>Galdieria</taxon>
    </lineage>
</organism>
<gene>
    <name evidence="2" type="ORF">Gasu_10320</name>
</gene>
<proteinExistence type="predicted"/>
<evidence type="ECO:0000313" key="2">
    <source>
        <dbReference type="EMBL" id="EME31646.1"/>
    </source>
</evidence>
<dbReference type="KEGG" id="gsl:Gasu_10320"/>
<dbReference type="OrthoDB" id="10379940at2759"/>
<dbReference type="AlphaFoldDB" id="M2W756"/>
<keyword evidence="3" id="KW-1185">Reference proteome</keyword>
<dbReference type="GeneID" id="17090279"/>
<dbReference type="Gramene" id="EME31646">
    <property type="protein sequence ID" value="EME31646"/>
    <property type="gene ID" value="Gasu_10320"/>
</dbReference>
<feature type="compositionally biased region" description="Basic residues" evidence="1">
    <location>
        <begin position="39"/>
        <end position="52"/>
    </location>
</feature>
<evidence type="ECO:0000313" key="3">
    <source>
        <dbReference type="Proteomes" id="UP000030680"/>
    </source>
</evidence>
<protein>
    <submittedName>
        <fullName evidence="2">Uncharacterized protein</fullName>
    </submittedName>
</protein>
<reference evidence="3" key="1">
    <citation type="journal article" date="2013" name="Science">
        <title>Gene transfer from bacteria and archaea facilitated evolution of an extremophilic eukaryote.</title>
        <authorList>
            <person name="Schonknecht G."/>
            <person name="Chen W.H."/>
            <person name="Ternes C.M."/>
            <person name="Barbier G.G."/>
            <person name="Shrestha R.P."/>
            <person name="Stanke M."/>
            <person name="Brautigam A."/>
            <person name="Baker B.J."/>
            <person name="Banfield J.F."/>
            <person name="Garavito R.M."/>
            <person name="Carr K."/>
            <person name="Wilkerson C."/>
            <person name="Rensing S.A."/>
            <person name="Gagneul D."/>
            <person name="Dickenson N.E."/>
            <person name="Oesterhelt C."/>
            <person name="Lercher M.J."/>
            <person name="Weber A.P."/>
        </authorList>
    </citation>
    <scope>NUCLEOTIDE SEQUENCE [LARGE SCALE GENOMIC DNA]</scope>
    <source>
        <strain evidence="3">074W</strain>
    </source>
</reference>